<evidence type="ECO:0000313" key="10">
    <source>
        <dbReference type="EMBL" id="THF81721.1"/>
    </source>
</evidence>
<evidence type="ECO:0000256" key="4">
    <source>
        <dbReference type="ARBA" id="ARBA00023224"/>
    </source>
</evidence>
<dbReference type="GO" id="GO:0005886">
    <property type="term" value="C:plasma membrane"/>
    <property type="evidence" value="ECO:0007669"/>
    <property type="project" value="UniProtKB-SubCell"/>
</dbReference>
<feature type="domain" description="Methyl-accepting transducer" evidence="8">
    <location>
        <begin position="297"/>
        <end position="533"/>
    </location>
</feature>
<proteinExistence type="inferred from homology"/>
<feature type="transmembrane region" description="Helical" evidence="7">
    <location>
        <begin position="202"/>
        <end position="225"/>
    </location>
</feature>
<dbReference type="PROSITE" id="PS50885">
    <property type="entry name" value="HAMP"/>
    <property type="match status" value="1"/>
</dbReference>
<reference evidence="10 11" key="1">
    <citation type="submission" date="2019-04" db="EMBL/GenBank/DDBJ databases">
        <title>Cohnella sp. nov. isolated from preserved vegetables.</title>
        <authorList>
            <person name="Lin S.-Y."/>
            <person name="Hung M.-H."/>
            <person name="Young C.-C."/>
        </authorList>
    </citation>
    <scope>NUCLEOTIDE SEQUENCE [LARGE SCALE GENOMIC DNA]</scope>
    <source>
        <strain evidence="10 11">CC-MHH1044</strain>
    </source>
</reference>
<dbReference type="SMART" id="SM00283">
    <property type="entry name" value="MA"/>
    <property type="match status" value="1"/>
</dbReference>
<keyword evidence="4 6" id="KW-0807">Transducer</keyword>
<dbReference type="CDD" id="cd11386">
    <property type="entry name" value="MCP_signal"/>
    <property type="match status" value="1"/>
</dbReference>
<comment type="subcellular location">
    <subcellularLocation>
        <location evidence="1">Cell membrane</location>
    </subcellularLocation>
</comment>
<dbReference type="RefSeq" id="WP_136369317.1">
    <property type="nucleotide sequence ID" value="NZ_SSOB01000008.1"/>
</dbReference>
<keyword evidence="11" id="KW-1185">Reference proteome</keyword>
<dbReference type="CDD" id="cd06225">
    <property type="entry name" value="HAMP"/>
    <property type="match status" value="1"/>
</dbReference>
<dbReference type="Proteomes" id="UP000310636">
    <property type="component" value="Unassembled WGS sequence"/>
</dbReference>
<dbReference type="Pfam" id="PF00672">
    <property type="entry name" value="HAMP"/>
    <property type="match status" value="1"/>
</dbReference>
<feature type="transmembrane region" description="Helical" evidence="7">
    <location>
        <begin position="12"/>
        <end position="35"/>
    </location>
</feature>
<evidence type="ECO:0000256" key="2">
    <source>
        <dbReference type="ARBA" id="ARBA00022475"/>
    </source>
</evidence>
<dbReference type="Gene3D" id="6.10.340.10">
    <property type="match status" value="1"/>
</dbReference>
<dbReference type="Gene3D" id="1.10.287.950">
    <property type="entry name" value="Methyl-accepting chemotaxis protein"/>
    <property type="match status" value="1"/>
</dbReference>
<evidence type="ECO:0000256" key="6">
    <source>
        <dbReference type="PROSITE-ProRule" id="PRU00284"/>
    </source>
</evidence>
<name>A0A4S4C222_9BACL</name>
<dbReference type="PROSITE" id="PS50111">
    <property type="entry name" value="CHEMOTAXIS_TRANSDUC_2"/>
    <property type="match status" value="1"/>
</dbReference>
<dbReference type="SMART" id="SM00304">
    <property type="entry name" value="HAMP"/>
    <property type="match status" value="1"/>
</dbReference>
<dbReference type="InterPro" id="IPR004090">
    <property type="entry name" value="Chemotax_Me-accpt_rcpt"/>
</dbReference>
<dbReference type="PANTHER" id="PTHR32089:SF112">
    <property type="entry name" value="LYSOZYME-LIKE PROTEIN-RELATED"/>
    <property type="match status" value="1"/>
</dbReference>
<evidence type="ECO:0000256" key="7">
    <source>
        <dbReference type="SAM" id="Phobius"/>
    </source>
</evidence>
<dbReference type="InterPro" id="IPR003660">
    <property type="entry name" value="HAMP_dom"/>
</dbReference>
<protein>
    <submittedName>
        <fullName evidence="10">Methyl-accepting chemotaxis protein</fullName>
    </submittedName>
</protein>
<evidence type="ECO:0000256" key="3">
    <source>
        <dbReference type="ARBA" id="ARBA00023136"/>
    </source>
</evidence>
<dbReference type="GO" id="GO:0007165">
    <property type="term" value="P:signal transduction"/>
    <property type="evidence" value="ECO:0007669"/>
    <property type="project" value="UniProtKB-KW"/>
</dbReference>
<comment type="similarity">
    <text evidence="5">Belongs to the methyl-accepting chemotaxis (MCP) protein family.</text>
</comment>
<evidence type="ECO:0000259" key="8">
    <source>
        <dbReference type="PROSITE" id="PS50111"/>
    </source>
</evidence>
<dbReference type="PANTHER" id="PTHR32089">
    <property type="entry name" value="METHYL-ACCEPTING CHEMOTAXIS PROTEIN MCPB"/>
    <property type="match status" value="1"/>
</dbReference>
<feature type="domain" description="HAMP" evidence="9">
    <location>
        <begin position="226"/>
        <end position="278"/>
    </location>
</feature>
<keyword evidence="2" id="KW-1003">Cell membrane</keyword>
<dbReference type="InterPro" id="IPR004089">
    <property type="entry name" value="MCPsignal_dom"/>
</dbReference>
<dbReference type="EMBL" id="SSOB01000008">
    <property type="protein sequence ID" value="THF81721.1"/>
    <property type="molecule type" value="Genomic_DNA"/>
</dbReference>
<evidence type="ECO:0000259" key="9">
    <source>
        <dbReference type="PROSITE" id="PS50885"/>
    </source>
</evidence>
<dbReference type="GO" id="GO:0006935">
    <property type="term" value="P:chemotaxis"/>
    <property type="evidence" value="ECO:0007669"/>
    <property type="project" value="InterPro"/>
</dbReference>
<dbReference type="PRINTS" id="PR00260">
    <property type="entry name" value="CHEMTRNSDUCR"/>
</dbReference>
<keyword evidence="7" id="KW-1133">Transmembrane helix</keyword>
<dbReference type="AlphaFoldDB" id="A0A4S4C222"/>
<organism evidence="10 11">
    <name type="scientific">Cohnella fermenti</name>
    <dbReference type="NCBI Taxonomy" id="2565925"/>
    <lineage>
        <taxon>Bacteria</taxon>
        <taxon>Bacillati</taxon>
        <taxon>Bacillota</taxon>
        <taxon>Bacilli</taxon>
        <taxon>Bacillales</taxon>
        <taxon>Paenibacillaceae</taxon>
        <taxon>Cohnella</taxon>
    </lineage>
</organism>
<dbReference type="OrthoDB" id="369835at2"/>
<keyword evidence="7" id="KW-0812">Transmembrane</keyword>
<evidence type="ECO:0000256" key="5">
    <source>
        <dbReference type="ARBA" id="ARBA00029447"/>
    </source>
</evidence>
<evidence type="ECO:0000256" key="1">
    <source>
        <dbReference type="ARBA" id="ARBA00004236"/>
    </source>
</evidence>
<evidence type="ECO:0000313" key="11">
    <source>
        <dbReference type="Proteomes" id="UP000310636"/>
    </source>
</evidence>
<sequence>MFGWITRRKSLAVVSSVILSLVLLILMGTMSTLMYKSEKSAVLREFKQVGDKLGDQMQTRGERIAEAANGFREGKMTSTAELGDLKEQLDAMVDDTLIANAYLVLPDISERDGKTYLRMIQSNESLTAADAGAGQEFVAHNALVSVFKGALIGKTGLSAGYRDDFGSWMSYLKPIVAEDGSAVAVFGVDYNYGNVQSRMNGLLWNAILVGLLVTAIGIAIMVVLVRIAVKPLGILAVMAKQASTGDLTVKVPVTSRNEIGQAAGSFNEMIASLRELAAHIDRTSNEVTESSLHLKETAGQTAAAANDIAHSIQDVAAGMETQLVSSAESQTAMTEMTIGIQRISESSQVVAELAADTAGMASDGDVVISRTVEQMGTIEQHVIAASDAMKELNQSNERIGDILAHISDVANQTNLLALNASIEAARAGEHGKGFAVVAQEIRKLAERSRESSEEISTILHVIGTKAGEVYASLEVSAGEAREGTKLANASGESFRSILRSIRQVSSQVQEVSAASEEMSAGSEQIAASLEELERMAKLSAAHSQDVAASSEEQLASVEEVAGASEQLRLLAGQLRAAVGSFRL</sequence>
<keyword evidence="3 7" id="KW-0472">Membrane</keyword>
<accession>A0A4S4C222</accession>
<dbReference type="Pfam" id="PF00015">
    <property type="entry name" value="MCPsignal"/>
    <property type="match status" value="1"/>
</dbReference>
<comment type="caution">
    <text evidence="10">The sequence shown here is derived from an EMBL/GenBank/DDBJ whole genome shotgun (WGS) entry which is preliminary data.</text>
</comment>
<dbReference type="SUPFAM" id="SSF58104">
    <property type="entry name" value="Methyl-accepting chemotaxis protein (MCP) signaling domain"/>
    <property type="match status" value="1"/>
</dbReference>
<dbReference type="GO" id="GO:0004888">
    <property type="term" value="F:transmembrane signaling receptor activity"/>
    <property type="evidence" value="ECO:0007669"/>
    <property type="project" value="InterPro"/>
</dbReference>
<gene>
    <name evidence="10" type="ORF">E6C55_08320</name>
</gene>